<gene>
    <name evidence="12" type="ORF">MYCTH_2305771</name>
</gene>
<evidence type="ECO:0000313" key="13">
    <source>
        <dbReference type="Proteomes" id="UP000007322"/>
    </source>
</evidence>
<evidence type="ECO:0000256" key="10">
    <source>
        <dbReference type="SAM" id="SignalP"/>
    </source>
</evidence>
<dbReference type="PANTHER" id="PTHR14218">
    <property type="entry name" value="PROTEASE S8 TRIPEPTIDYL PEPTIDASE I CLN2"/>
    <property type="match status" value="1"/>
</dbReference>
<dbReference type="eggNOG" id="ENOG502QTN1">
    <property type="taxonomic scope" value="Eukaryota"/>
</dbReference>
<dbReference type="KEGG" id="mtm:MYCTH_2305771"/>
<keyword evidence="13" id="KW-1185">Reference proteome</keyword>
<dbReference type="PROSITE" id="PS51695">
    <property type="entry name" value="SEDOLISIN"/>
    <property type="match status" value="1"/>
</dbReference>
<comment type="cofactor">
    <cofactor evidence="8">
        <name>Ca(2+)</name>
        <dbReference type="ChEBI" id="CHEBI:29108"/>
    </cofactor>
    <text evidence="8">Binds 1 Ca(2+) ion per subunit.</text>
</comment>
<evidence type="ECO:0000256" key="5">
    <source>
        <dbReference type="ARBA" id="ARBA00022825"/>
    </source>
</evidence>
<keyword evidence="2 8" id="KW-0645">Protease</keyword>
<dbReference type="Proteomes" id="UP000007322">
    <property type="component" value="Chromosome 4"/>
</dbReference>
<feature type="binding site" evidence="8">
    <location>
        <position position="678"/>
    </location>
    <ligand>
        <name>Ca(2+)</name>
        <dbReference type="ChEBI" id="CHEBI:29108"/>
    </ligand>
</feature>
<comment type="subcellular location">
    <subcellularLocation>
        <location evidence="1">Secreted</location>
        <location evidence="1">Extracellular space</location>
    </subcellularLocation>
</comment>
<feature type="binding site" evidence="8">
    <location>
        <position position="679"/>
    </location>
    <ligand>
        <name>Ca(2+)</name>
        <dbReference type="ChEBI" id="CHEBI:29108"/>
    </ligand>
</feature>
<keyword evidence="3 8" id="KW-0479">Metal-binding</keyword>
<dbReference type="GO" id="GO:0006508">
    <property type="term" value="P:proteolysis"/>
    <property type="evidence" value="ECO:0007669"/>
    <property type="project" value="UniProtKB-KW"/>
</dbReference>
<dbReference type="InterPro" id="IPR015366">
    <property type="entry name" value="S53_propep"/>
</dbReference>
<feature type="active site" description="Charge relay system" evidence="8">
    <location>
        <position position="637"/>
    </location>
</feature>
<keyword evidence="6 8" id="KW-0106">Calcium</keyword>
<feature type="signal peptide" evidence="10">
    <location>
        <begin position="1"/>
        <end position="22"/>
    </location>
</feature>
<dbReference type="RefSeq" id="XP_003663689.1">
    <property type="nucleotide sequence ID" value="XM_003663641.1"/>
</dbReference>
<dbReference type="CDD" id="cd04056">
    <property type="entry name" value="Peptidases_S53"/>
    <property type="match status" value="1"/>
</dbReference>
<dbReference type="InterPro" id="IPR050819">
    <property type="entry name" value="Tripeptidyl-peptidase_I"/>
</dbReference>
<dbReference type="GeneID" id="11509885"/>
<dbReference type="PANTHER" id="PTHR14218:SF19">
    <property type="entry name" value="SERINE PROTEASE AORO, PUTATIVE (AFU_ORTHOLOGUE AFUA_6G10250)-RELATED"/>
    <property type="match status" value="1"/>
</dbReference>
<feature type="region of interest" description="Disordered" evidence="9">
    <location>
        <begin position="220"/>
        <end position="247"/>
    </location>
</feature>
<feature type="binding site" evidence="8">
    <location>
        <position position="699"/>
    </location>
    <ligand>
        <name>Ca(2+)</name>
        <dbReference type="ChEBI" id="CHEBI:29108"/>
    </ligand>
</feature>
<evidence type="ECO:0000256" key="4">
    <source>
        <dbReference type="ARBA" id="ARBA00022801"/>
    </source>
</evidence>
<evidence type="ECO:0000259" key="11">
    <source>
        <dbReference type="PROSITE" id="PS51695"/>
    </source>
</evidence>
<dbReference type="OMA" id="ACREYHV"/>
<name>G2QFS6_THET4</name>
<evidence type="ECO:0000313" key="12">
    <source>
        <dbReference type="EMBL" id="AEO58444.1"/>
    </source>
</evidence>
<dbReference type="InterPro" id="IPR030400">
    <property type="entry name" value="Sedolisin_dom"/>
</dbReference>
<evidence type="ECO:0000256" key="3">
    <source>
        <dbReference type="ARBA" id="ARBA00022723"/>
    </source>
</evidence>
<dbReference type="VEuPathDB" id="FungiDB:MYCTH_2305771"/>
<dbReference type="HOGENOM" id="CLU_013783_4_0_1"/>
<evidence type="ECO:0000256" key="1">
    <source>
        <dbReference type="ARBA" id="ARBA00004239"/>
    </source>
</evidence>
<feature type="compositionally biased region" description="Gly residues" evidence="9">
    <location>
        <begin position="228"/>
        <end position="238"/>
    </location>
</feature>
<dbReference type="GO" id="GO:0005576">
    <property type="term" value="C:extracellular region"/>
    <property type="evidence" value="ECO:0007669"/>
    <property type="project" value="UniProtKB-SubCell"/>
</dbReference>
<dbReference type="EMBL" id="CP003005">
    <property type="protein sequence ID" value="AEO58444.1"/>
    <property type="molecule type" value="Genomic_DNA"/>
</dbReference>
<dbReference type="Pfam" id="PF09286">
    <property type="entry name" value="Pro-kuma_activ"/>
    <property type="match status" value="1"/>
</dbReference>
<feature type="chain" id="PRO_5003436363" description="Peptidase S53 domain-containing protein" evidence="10">
    <location>
        <begin position="23"/>
        <end position="720"/>
    </location>
</feature>
<evidence type="ECO:0000256" key="7">
    <source>
        <dbReference type="ARBA" id="ARBA00023145"/>
    </source>
</evidence>
<evidence type="ECO:0000256" key="6">
    <source>
        <dbReference type="ARBA" id="ARBA00022837"/>
    </source>
</evidence>
<sequence length="720" mass="78973">MRIRHALVGIASLCCLLGTASGARISSRDMLSRRVVPPSHTLHERHEAGNVEGWVKRGLADAESTVPVRIGLKQSNVDAAHDLLMDISDPRSPNYGKHLSRSEVEDLFAPREHSVAKVKRWLASAGVDEGRISQSANKQWIQFDAPVYELEKLLLTRYHIFENLETGVQNIACSEYHVPRDVSHHIDYITPGIKLMAGGREERMVRWRKADRRSLVAGLASQGRKGAHGMGHGGGGGSRSPDDPVVDDSPFRVTGPCSAEITPNCIRAQYQLPNGTRAASGNELGIFQGLGQHYSQEDLDNYWKYVAPWVPRGTHPELRSINGALGPANDTLRAGEEADLDFQIAIPLIWPQRTVLFQTDDEWYQQDQQRADTKYPGFFNTFFDAIDGSYCHMTAFNMTGNCVTPECRDPEYPNPNATPEQGGYAGALMCGRHRPTSVVSVSYSGTEDSWPASYMRRQCLEVLKLALQGVTVVESSGDFGVGGRPFDPRAGCLGPDRAVFSPRVMANCPYVLSVGATALVDPEQEQQQQHADRGGSGKEPRLVEVAARTFASGGGFSNIFGRPKWQDRHVREYLRKTNLSELGYDNAAGMSFDSLRPPPAGGKLFNRLGRGYPDVAAVGQNFRVVLRGYPNRMHGTSAAAPVWASILTLINEERRAVGKGPVGFVHQVLYQHPEVFTDITVGSNPGCGTDGFPVEEGWDPVTGLGSPIYPKLLKLFMSLP</sequence>
<keyword evidence="5 8" id="KW-0720">Serine protease</keyword>
<keyword evidence="7" id="KW-0865">Zymogen</keyword>
<keyword evidence="4 8" id="KW-0378">Hydrolase</keyword>
<dbReference type="SMART" id="SM00944">
    <property type="entry name" value="Pro-kuma_activ"/>
    <property type="match status" value="1"/>
</dbReference>
<evidence type="ECO:0000256" key="2">
    <source>
        <dbReference type="ARBA" id="ARBA00022670"/>
    </source>
</evidence>
<feature type="active site" description="Charge relay system" evidence="8">
    <location>
        <position position="337"/>
    </location>
</feature>
<dbReference type="CDD" id="cd11377">
    <property type="entry name" value="Pro-peptidase_S53"/>
    <property type="match status" value="1"/>
</dbReference>
<feature type="active site" description="Charge relay system" evidence="8">
    <location>
        <position position="341"/>
    </location>
</feature>
<protein>
    <recommendedName>
        <fullName evidence="11">Peptidase S53 domain-containing protein</fullName>
    </recommendedName>
</protein>
<dbReference type="InParanoid" id="G2QFS6"/>
<dbReference type="InterPro" id="IPR036852">
    <property type="entry name" value="Peptidase_S8/S53_dom_sf"/>
</dbReference>
<proteinExistence type="predicted"/>
<evidence type="ECO:0000256" key="8">
    <source>
        <dbReference type="PROSITE-ProRule" id="PRU01032"/>
    </source>
</evidence>
<dbReference type="GO" id="GO:0004252">
    <property type="term" value="F:serine-type endopeptidase activity"/>
    <property type="evidence" value="ECO:0007669"/>
    <property type="project" value="UniProtKB-UniRule"/>
</dbReference>
<dbReference type="OrthoDB" id="409122at2759"/>
<dbReference type="SUPFAM" id="SSF52743">
    <property type="entry name" value="Subtilisin-like"/>
    <property type="match status" value="1"/>
</dbReference>
<dbReference type="Gene3D" id="3.40.50.200">
    <property type="entry name" value="Peptidase S8/S53 domain"/>
    <property type="match status" value="1"/>
</dbReference>
<dbReference type="AlphaFoldDB" id="G2QFS6"/>
<organism evidence="12 13">
    <name type="scientific">Thermothelomyces thermophilus (strain ATCC 42464 / BCRC 31852 / DSM 1799)</name>
    <name type="common">Sporotrichum thermophile</name>
    <dbReference type="NCBI Taxonomy" id="573729"/>
    <lineage>
        <taxon>Eukaryota</taxon>
        <taxon>Fungi</taxon>
        <taxon>Dikarya</taxon>
        <taxon>Ascomycota</taxon>
        <taxon>Pezizomycotina</taxon>
        <taxon>Sordariomycetes</taxon>
        <taxon>Sordariomycetidae</taxon>
        <taxon>Sordariales</taxon>
        <taxon>Chaetomiaceae</taxon>
        <taxon>Thermothelomyces</taxon>
    </lineage>
</organism>
<feature type="domain" description="Peptidase S53" evidence="11">
    <location>
        <begin position="260"/>
        <end position="719"/>
    </location>
</feature>
<dbReference type="SUPFAM" id="SSF54897">
    <property type="entry name" value="Protease propeptides/inhibitors"/>
    <property type="match status" value="1"/>
</dbReference>
<evidence type="ECO:0000256" key="9">
    <source>
        <dbReference type="SAM" id="MobiDB-lite"/>
    </source>
</evidence>
<accession>G2QFS6</accession>
<reference evidence="12 13" key="1">
    <citation type="journal article" date="2011" name="Nat. Biotechnol.">
        <title>Comparative genomic analysis of the thermophilic biomass-degrading fungi Myceliophthora thermophila and Thielavia terrestris.</title>
        <authorList>
            <person name="Berka R.M."/>
            <person name="Grigoriev I.V."/>
            <person name="Otillar R."/>
            <person name="Salamov A."/>
            <person name="Grimwood J."/>
            <person name="Reid I."/>
            <person name="Ishmael N."/>
            <person name="John T."/>
            <person name="Darmond C."/>
            <person name="Moisan M.-C."/>
            <person name="Henrissat B."/>
            <person name="Coutinho P.M."/>
            <person name="Lombard V."/>
            <person name="Natvig D.O."/>
            <person name="Lindquist E."/>
            <person name="Schmutz J."/>
            <person name="Lucas S."/>
            <person name="Harris P."/>
            <person name="Powlowski J."/>
            <person name="Bellemare A."/>
            <person name="Taylor D."/>
            <person name="Butler G."/>
            <person name="de Vries R.P."/>
            <person name="Allijn I.E."/>
            <person name="van den Brink J."/>
            <person name="Ushinsky S."/>
            <person name="Storms R."/>
            <person name="Powell A.J."/>
            <person name="Paulsen I.T."/>
            <person name="Elbourne L.D.H."/>
            <person name="Baker S.E."/>
            <person name="Magnuson J."/>
            <person name="LaBoissiere S."/>
            <person name="Clutterbuck A.J."/>
            <person name="Martinez D."/>
            <person name="Wogulis M."/>
            <person name="de Leon A.L."/>
            <person name="Rey M.W."/>
            <person name="Tsang A."/>
        </authorList>
    </citation>
    <scope>NUCLEOTIDE SEQUENCE [LARGE SCALE GENOMIC DNA]</scope>
    <source>
        <strain evidence="13">ATCC 42464 / BCRC 31852 / DSM 1799</strain>
    </source>
</reference>
<dbReference type="GO" id="GO:0046872">
    <property type="term" value="F:metal ion binding"/>
    <property type="evidence" value="ECO:0007669"/>
    <property type="project" value="UniProtKB-UniRule"/>
</dbReference>
<feature type="binding site" evidence="8">
    <location>
        <position position="697"/>
    </location>
    <ligand>
        <name>Ca(2+)</name>
        <dbReference type="ChEBI" id="CHEBI:29108"/>
    </ligand>
</feature>
<keyword evidence="10" id="KW-0732">Signal</keyword>
<dbReference type="GO" id="GO:0008240">
    <property type="term" value="F:tripeptidyl-peptidase activity"/>
    <property type="evidence" value="ECO:0007669"/>
    <property type="project" value="TreeGrafter"/>
</dbReference>